<proteinExistence type="predicted"/>
<comment type="caution">
    <text evidence="5">The sequence shown here is derived from an EMBL/GenBank/DDBJ whole genome shotgun (WGS) entry which is preliminary data.</text>
</comment>
<keyword evidence="3" id="KW-0732">Signal</keyword>
<feature type="transmembrane region" description="Helical" evidence="2">
    <location>
        <begin position="676"/>
        <end position="696"/>
    </location>
</feature>
<dbReference type="PANTHER" id="PTHR47197:SF3">
    <property type="entry name" value="DIHYDRO-HEME D1 DEHYDROGENASE"/>
    <property type="match status" value="1"/>
</dbReference>
<dbReference type="Gene3D" id="2.130.10.10">
    <property type="entry name" value="YVTN repeat-like/Quinoprotein amine dehydrogenase"/>
    <property type="match status" value="2"/>
</dbReference>
<dbReference type="SMART" id="SM00564">
    <property type="entry name" value="PQQ"/>
    <property type="match status" value="4"/>
</dbReference>
<feature type="chain" id="PRO_5037948772" evidence="3">
    <location>
        <begin position="25"/>
        <end position="747"/>
    </location>
</feature>
<dbReference type="InterPro" id="IPR002372">
    <property type="entry name" value="PQQ_rpt_dom"/>
</dbReference>
<dbReference type="PANTHER" id="PTHR47197">
    <property type="entry name" value="PROTEIN NIRF"/>
    <property type="match status" value="1"/>
</dbReference>
<organism evidence="5 6">
    <name type="scientific">candidate division WWE3 bacterium</name>
    <dbReference type="NCBI Taxonomy" id="2053526"/>
    <lineage>
        <taxon>Bacteria</taxon>
        <taxon>Katanobacteria</taxon>
    </lineage>
</organism>
<feature type="domain" description="Pyrrolo-quinoline quinone repeat" evidence="4">
    <location>
        <begin position="373"/>
        <end position="592"/>
    </location>
</feature>
<evidence type="ECO:0000259" key="4">
    <source>
        <dbReference type="Pfam" id="PF13360"/>
    </source>
</evidence>
<feature type="region of interest" description="Disordered" evidence="1">
    <location>
        <begin position="724"/>
        <end position="747"/>
    </location>
</feature>
<keyword evidence="2" id="KW-0812">Transmembrane</keyword>
<dbReference type="EMBL" id="JAGQKX010000053">
    <property type="protein sequence ID" value="MCA9390255.1"/>
    <property type="molecule type" value="Genomic_DNA"/>
</dbReference>
<evidence type="ECO:0000256" key="3">
    <source>
        <dbReference type="SAM" id="SignalP"/>
    </source>
</evidence>
<gene>
    <name evidence="5" type="ORF">KC571_02520</name>
</gene>
<reference evidence="5" key="1">
    <citation type="submission" date="2020-04" db="EMBL/GenBank/DDBJ databases">
        <authorList>
            <person name="Zhang T."/>
        </authorList>
    </citation>
    <scope>NUCLEOTIDE SEQUENCE</scope>
    <source>
        <strain evidence="5">HKST-UBA01</strain>
    </source>
</reference>
<dbReference type="InterPro" id="IPR018391">
    <property type="entry name" value="PQQ_b-propeller_rpt"/>
</dbReference>
<dbReference type="InterPro" id="IPR011047">
    <property type="entry name" value="Quinoprotein_ADH-like_sf"/>
</dbReference>
<feature type="compositionally biased region" description="Basic residues" evidence="1">
    <location>
        <begin position="736"/>
        <end position="747"/>
    </location>
</feature>
<evidence type="ECO:0000313" key="5">
    <source>
        <dbReference type="EMBL" id="MCA9390255.1"/>
    </source>
</evidence>
<dbReference type="InterPro" id="IPR015943">
    <property type="entry name" value="WD40/YVTN_repeat-like_dom_sf"/>
</dbReference>
<dbReference type="AlphaFoldDB" id="A0A955LH13"/>
<sequence length="747" mass="82218">MNRYLKIALLTVFFFVASTTFVYADGLDYLEIDPGTPQATLPLDRVINHQFDVTNTSDQYQEIFFSIYVVDTEQEIVGWPQPQVLYLDPGETKTVQTFLDENWGRLDKESSGDQSRTVEWRFENQSSGETRTETVTYQVDVLDTDSISGDLILTGTLIDHDNMPVGDVPVVLTTGNWSTTVTSAADGSFTFPGVPTRDDWMIYARQTSETSGQMTEPQDQTDCDPPPAPCNQPPVTEGQEQTSGWFVTDAYAHETVGEGGFGFVYVDPEKTNYVIELQAPEDKAQYSIDQTVKTDIGFWKGDTDALGKYILLINGMENWSGQDKTASKLYLYSIDGKLIWTYEMGYEGWGADLSEDGTYAAFTTSNPTHSFGVIDVATGNPVWTKNSSDYADGLRMPSSEGGIDSKEVTISPDNKYLAVGHGGGAIVVFDLLTGDFVWKTDLKGQVRRIIFDEESKYIYAGSGDGNAYKLSIDDGSVVWKADIGAWPFVDAFTLSKDGSYLASGSKLGHVTVIQTETGDQLWQYHQKGTASWVAFSPDGEYLFAGGGGQYASTLYDAKTGQRLWSLNRYSHQGTFSADGKYIYVGDSDVVVVDLNGNILDTITSPTASEGTSNGQFTYVSADGGTVVFTKRDLKANSVSLIFAKGSIVGYGEEFDQPVDQLDGRANALKLPSIQTLRLIGAGFIGVIFLILVLIVIKITRRKMRKSPAEDIEVTGPFSEEVKKELEEQYQKETQKKSKKKSSKQSPD</sequence>
<dbReference type="InterPro" id="IPR051200">
    <property type="entry name" value="Host-pathogen_enzymatic-act"/>
</dbReference>
<dbReference type="Pfam" id="PF13360">
    <property type="entry name" value="PQQ_2"/>
    <property type="match status" value="1"/>
</dbReference>
<evidence type="ECO:0000256" key="2">
    <source>
        <dbReference type="SAM" id="Phobius"/>
    </source>
</evidence>
<keyword evidence="2" id="KW-1133">Transmembrane helix</keyword>
<dbReference type="Proteomes" id="UP000701698">
    <property type="component" value="Unassembled WGS sequence"/>
</dbReference>
<dbReference type="SUPFAM" id="SSF50998">
    <property type="entry name" value="Quinoprotein alcohol dehydrogenase-like"/>
    <property type="match status" value="1"/>
</dbReference>
<protein>
    <submittedName>
        <fullName evidence="5">PQQ-binding-like beta-propeller repeat protein</fullName>
    </submittedName>
</protein>
<evidence type="ECO:0000313" key="6">
    <source>
        <dbReference type="Proteomes" id="UP000701698"/>
    </source>
</evidence>
<feature type="compositionally biased region" description="Basic and acidic residues" evidence="1">
    <location>
        <begin position="724"/>
        <end position="735"/>
    </location>
</feature>
<feature type="signal peptide" evidence="3">
    <location>
        <begin position="1"/>
        <end position="24"/>
    </location>
</feature>
<accession>A0A955LH13</accession>
<keyword evidence="2" id="KW-0472">Membrane</keyword>
<evidence type="ECO:0000256" key="1">
    <source>
        <dbReference type="SAM" id="MobiDB-lite"/>
    </source>
</evidence>
<reference evidence="5" key="2">
    <citation type="journal article" date="2021" name="Microbiome">
        <title>Successional dynamics and alternative stable states in a saline activated sludge microbial community over 9 years.</title>
        <authorList>
            <person name="Wang Y."/>
            <person name="Ye J."/>
            <person name="Ju F."/>
            <person name="Liu L."/>
            <person name="Boyd J.A."/>
            <person name="Deng Y."/>
            <person name="Parks D.H."/>
            <person name="Jiang X."/>
            <person name="Yin X."/>
            <person name="Woodcroft B.J."/>
            <person name="Tyson G.W."/>
            <person name="Hugenholtz P."/>
            <person name="Polz M.F."/>
            <person name="Zhang T."/>
        </authorList>
    </citation>
    <scope>NUCLEOTIDE SEQUENCE</scope>
    <source>
        <strain evidence="5">HKST-UBA01</strain>
    </source>
</reference>
<name>A0A955LH13_UNCKA</name>